<name>A0AAC9JHU0_9ALTE</name>
<reference evidence="1 2" key="1">
    <citation type="submission" date="2016-11" db="EMBL/GenBank/DDBJ databases">
        <title>Networking in microbes: conjugative elements and plasmids in the genus Alteromonas.</title>
        <authorList>
            <person name="Lopez-Perez M."/>
            <person name="Ramon-Marco N."/>
            <person name="Rodriguez-Valera F."/>
        </authorList>
    </citation>
    <scope>NUCLEOTIDE SEQUENCE [LARGE SCALE GENOMIC DNA]</scope>
    <source>
        <strain evidence="1 2">CP48</strain>
        <plasmid evidence="2">pamcp48-600</plasmid>
    </source>
</reference>
<gene>
    <name evidence="1" type="ORF">BM524_21205</name>
</gene>
<evidence type="ECO:0000313" key="1">
    <source>
        <dbReference type="EMBL" id="APD92422.1"/>
    </source>
</evidence>
<protein>
    <submittedName>
        <fullName evidence="1">Uncharacterized protein</fullName>
    </submittedName>
</protein>
<accession>A0AAC9JHU0</accession>
<dbReference type="RefSeq" id="WP_071961043.1">
    <property type="nucleotide sequence ID" value="NZ_CP018025.1"/>
</dbReference>
<sequence>MENMCTESCSVESLYFRFFADRPAQQKVLSQSLNRTANELLSLFGTTCRLIIDVASSPDISNYPFTKANNTHVTENTGFDFSVYSNGHVISGDPSASNNMNELPNQDFLSLLYKEQFIFRVEVRVDLERSSIDAFQNAMENLIDNATMPGVSLLSIESTNSTMIDSVELMLRAGKNASQPLLGLKNEEPKLHSLNKVVGSDSLNDLSASIHSMIQSQSGYTAQVNGKDSFDLDGRKTSLLTIVTEKLTPRDSEDRRVGIVGSHRGVMVFPTWVKFGLVMKGERRTFLSRIVEVPQFLSVEEGFENCRSYPVNHFFSDLEGAEYVRVLEKMEGDVFFNLMESGFDLSHRVMPNGNVLFTSSVSYVGDEKLENRVIFEGGEIDTAVFLKKLINSLSDGEYFQASDIIANADYINVTNIRA</sequence>
<dbReference type="AlphaFoldDB" id="A0AAC9JHU0"/>
<dbReference type="EMBL" id="CP018025">
    <property type="protein sequence ID" value="APD92422.1"/>
    <property type="molecule type" value="Genomic_DNA"/>
</dbReference>
<organism evidence="1 2">
    <name type="scientific">Alteromonas mediterranea</name>
    <dbReference type="NCBI Taxonomy" id="314275"/>
    <lineage>
        <taxon>Bacteria</taxon>
        <taxon>Pseudomonadati</taxon>
        <taxon>Pseudomonadota</taxon>
        <taxon>Gammaproteobacteria</taxon>
        <taxon>Alteromonadales</taxon>
        <taxon>Alteromonadaceae</taxon>
        <taxon>Alteromonas/Salinimonas group</taxon>
        <taxon>Alteromonas</taxon>
    </lineage>
</organism>
<proteinExistence type="predicted"/>
<evidence type="ECO:0000313" key="2">
    <source>
        <dbReference type="Proteomes" id="UP000182101"/>
    </source>
</evidence>
<geneLocation type="plasmid" evidence="2">
    <name>pamcp48-600</name>
</geneLocation>
<dbReference type="Proteomes" id="UP000182101">
    <property type="component" value="Plasmid pAMCP48-600"/>
</dbReference>
<keyword evidence="1" id="KW-0614">Plasmid</keyword>